<sequence length="330" mass="36609">MSNICCSKVLVCRMFLSREWIGTDGLPETGTGAAVNLGLVMTSFLWGSCVGATGEDSPLSTLHGIIEEVERAADKMKSAKDRLSAFPSVTKSTFHVVYQALATWLVSVVREEEVEVNARMRERVAGGTQASQVSATSGPTMDKKLDWWQIAVKCLHSLVNISKMQDSRRNLSTLLKKSLQFINLFLSNGMLVLDKALCSHPNKVYAILRELQSSTRFLQHLCCDCKVKGDVGLTTHVPPVKRSLEQLVFRVKDMLLKNNCAVAFWVGNLKNKNLQGEEIVSQHVSQDISLNSDEGSAEEEDEDSEDSSKPIQKKQRGKRKIMSDEDDSEV</sequence>
<evidence type="ECO:0000313" key="7">
    <source>
        <dbReference type="EMBL" id="KAG8230863.1"/>
    </source>
</evidence>
<evidence type="ECO:0000313" key="8">
    <source>
        <dbReference type="Proteomes" id="UP000792457"/>
    </source>
</evidence>
<evidence type="ECO:0000256" key="6">
    <source>
        <dbReference type="SAM" id="MobiDB-lite"/>
    </source>
</evidence>
<keyword evidence="2" id="KW-1017">Isopeptide bond</keyword>
<dbReference type="Pfam" id="PF14631">
    <property type="entry name" value="FancD2"/>
    <property type="match status" value="1"/>
</dbReference>
<dbReference type="PANTHER" id="PTHR32086">
    <property type="entry name" value="FANCONI ANEMIA GROUP D2 PROTEIN"/>
    <property type="match status" value="1"/>
</dbReference>
<comment type="similarity">
    <text evidence="5">Belongs to the Fanconi anemia protein FANCD2 family.</text>
</comment>
<dbReference type="PANTHER" id="PTHR32086:SF0">
    <property type="entry name" value="FANCONI ANEMIA GROUP D2 PROTEIN"/>
    <property type="match status" value="1"/>
</dbReference>
<keyword evidence="8" id="KW-1185">Reference proteome</keyword>
<keyword evidence="4" id="KW-0539">Nucleus</keyword>
<dbReference type="OrthoDB" id="27031at2759"/>
<dbReference type="GO" id="GO:1990918">
    <property type="term" value="P:double-strand break repair involved in meiotic recombination"/>
    <property type="evidence" value="ECO:0007669"/>
    <property type="project" value="TreeGrafter"/>
</dbReference>
<proteinExistence type="inferred from homology"/>
<feature type="compositionally biased region" description="Acidic residues" evidence="6">
    <location>
        <begin position="295"/>
        <end position="305"/>
    </location>
</feature>
<dbReference type="Proteomes" id="UP000792457">
    <property type="component" value="Unassembled WGS sequence"/>
</dbReference>
<dbReference type="AlphaFoldDB" id="A0A8K0KEH7"/>
<dbReference type="GO" id="GO:0070182">
    <property type="term" value="F:DNA polymerase binding"/>
    <property type="evidence" value="ECO:0007669"/>
    <property type="project" value="TreeGrafter"/>
</dbReference>
<dbReference type="GO" id="GO:0036297">
    <property type="term" value="P:interstrand cross-link repair"/>
    <property type="evidence" value="ECO:0007669"/>
    <property type="project" value="TreeGrafter"/>
</dbReference>
<feature type="compositionally biased region" description="Basic residues" evidence="6">
    <location>
        <begin position="311"/>
        <end position="320"/>
    </location>
</feature>
<dbReference type="GO" id="GO:0005634">
    <property type="term" value="C:nucleus"/>
    <property type="evidence" value="ECO:0007669"/>
    <property type="project" value="UniProtKB-SubCell"/>
</dbReference>
<keyword evidence="3" id="KW-0832">Ubl conjugation</keyword>
<evidence type="ECO:0000256" key="5">
    <source>
        <dbReference type="ARBA" id="ARBA00093456"/>
    </source>
</evidence>
<reference evidence="7" key="1">
    <citation type="submission" date="2013-04" db="EMBL/GenBank/DDBJ databases">
        <authorList>
            <person name="Qu J."/>
            <person name="Murali S.C."/>
            <person name="Bandaranaike D."/>
            <person name="Bellair M."/>
            <person name="Blankenburg K."/>
            <person name="Chao H."/>
            <person name="Dinh H."/>
            <person name="Doddapaneni H."/>
            <person name="Downs B."/>
            <person name="Dugan-Rocha S."/>
            <person name="Elkadiri S."/>
            <person name="Gnanaolivu R.D."/>
            <person name="Hernandez B."/>
            <person name="Javaid M."/>
            <person name="Jayaseelan J.C."/>
            <person name="Lee S."/>
            <person name="Li M."/>
            <person name="Ming W."/>
            <person name="Munidasa M."/>
            <person name="Muniz J."/>
            <person name="Nguyen L."/>
            <person name="Ongeri F."/>
            <person name="Osuji N."/>
            <person name="Pu L.-L."/>
            <person name="Puazo M."/>
            <person name="Qu C."/>
            <person name="Quiroz J."/>
            <person name="Raj R."/>
            <person name="Weissenberger G."/>
            <person name="Xin Y."/>
            <person name="Zou X."/>
            <person name="Han Y."/>
            <person name="Richards S."/>
            <person name="Worley K."/>
            <person name="Muzny D."/>
            <person name="Gibbs R."/>
        </authorList>
    </citation>
    <scope>NUCLEOTIDE SEQUENCE</scope>
    <source>
        <strain evidence="7">Sampled in the wild</strain>
    </source>
</reference>
<reference evidence="7" key="2">
    <citation type="submission" date="2017-10" db="EMBL/GenBank/DDBJ databases">
        <title>Ladona fulva Genome sequencing and assembly.</title>
        <authorList>
            <person name="Murali S."/>
            <person name="Richards S."/>
            <person name="Bandaranaike D."/>
            <person name="Bellair M."/>
            <person name="Blankenburg K."/>
            <person name="Chao H."/>
            <person name="Dinh H."/>
            <person name="Doddapaneni H."/>
            <person name="Dugan-Rocha S."/>
            <person name="Elkadiri S."/>
            <person name="Gnanaolivu R."/>
            <person name="Hernandez B."/>
            <person name="Skinner E."/>
            <person name="Javaid M."/>
            <person name="Lee S."/>
            <person name="Li M."/>
            <person name="Ming W."/>
            <person name="Munidasa M."/>
            <person name="Muniz J."/>
            <person name="Nguyen L."/>
            <person name="Hughes D."/>
            <person name="Osuji N."/>
            <person name="Pu L.-L."/>
            <person name="Puazo M."/>
            <person name="Qu C."/>
            <person name="Quiroz J."/>
            <person name="Raj R."/>
            <person name="Weissenberger G."/>
            <person name="Xin Y."/>
            <person name="Zou X."/>
            <person name="Han Y."/>
            <person name="Worley K."/>
            <person name="Muzny D."/>
            <person name="Gibbs R."/>
        </authorList>
    </citation>
    <scope>NUCLEOTIDE SEQUENCE</scope>
    <source>
        <strain evidence="7">Sampled in the wild</strain>
    </source>
</reference>
<dbReference type="EMBL" id="KZ308517">
    <property type="protein sequence ID" value="KAG8230863.1"/>
    <property type="molecule type" value="Genomic_DNA"/>
</dbReference>
<dbReference type="GO" id="GO:0007129">
    <property type="term" value="P:homologous chromosome pairing at meiosis"/>
    <property type="evidence" value="ECO:0007669"/>
    <property type="project" value="TreeGrafter"/>
</dbReference>
<evidence type="ECO:0000256" key="4">
    <source>
        <dbReference type="ARBA" id="ARBA00023242"/>
    </source>
</evidence>
<evidence type="ECO:0000256" key="1">
    <source>
        <dbReference type="ARBA" id="ARBA00004123"/>
    </source>
</evidence>
<dbReference type="GO" id="GO:0000793">
    <property type="term" value="C:condensed chromosome"/>
    <property type="evidence" value="ECO:0007669"/>
    <property type="project" value="TreeGrafter"/>
</dbReference>
<protein>
    <submittedName>
        <fullName evidence="7">Uncharacterized protein</fullName>
    </submittedName>
</protein>
<accession>A0A8K0KEH7</accession>
<dbReference type="InterPro" id="IPR029448">
    <property type="entry name" value="FANCD2"/>
</dbReference>
<dbReference type="GO" id="GO:0031573">
    <property type="term" value="P:mitotic intra-S DNA damage checkpoint signaling"/>
    <property type="evidence" value="ECO:0007669"/>
    <property type="project" value="TreeGrafter"/>
</dbReference>
<evidence type="ECO:0000256" key="2">
    <source>
        <dbReference type="ARBA" id="ARBA00022499"/>
    </source>
</evidence>
<name>A0A8K0KEH7_LADFU</name>
<organism evidence="7 8">
    <name type="scientific">Ladona fulva</name>
    <name type="common">Scarce chaser dragonfly</name>
    <name type="synonym">Libellula fulva</name>
    <dbReference type="NCBI Taxonomy" id="123851"/>
    <lineage>
        <taxon>Eukaryota</taxon>
        <taxon>Metazoa</taxon>
        <taxon>Ecdysozoa</taxon>
        <taxon>Arthropoda</taxon>
        <taxon>Hexapoda</taxon>
        <taxon>Insecta</taxon>
        <taxon>Pterygota</taxon>
        <taxon>Palaeoptera</taxon>
        <taxon>Odonata</taxon>
        <taxon>Epiprocta</taxon>
        <taxon>Anisoptera</taxon>
        <taxon>Libelluloidea</taxon>
        <taxon>Libellulidae</taxon>
        <taxon>Ladona</taxon>
    </lineage>
</organism>
<gene>
    <name evidence="7" type="ORF">J437_LFUL011503</name>
</gene>
<feature type="region of interest" description="Disordered" evidence="6">
    <location>
        <begin position="285"/>
        <end position="330"/>
    </location>
</feature>
<feature type="non-terminal residue" evidence="7">
    <location>
        <position position="330"/>
    </location>
</feature>
<comment type="caution">
    <text evidence="7">The sequence shown here is derived from an EMBL/GenBank/DDBJ whole genome shotgun (WGS) entry which is preliminary data.</text>
</comment>
<evidence type="ECO:0000256" key="3">
    <source>
        <dbReference type="ARBA" id="ARBA00022843"/>
    </source>
</evidence>
<comment type="subcellular location">
    <subcellularLocation>
        <location evidence="1">Nucleus</location>
    </subcellularLocation>
</comment>